<feature type="transmembrane region" description="Helical" evidence="1">
    <location>
        <begin position="124"/>
        <end position="145"/>
    </location>
</feature>
<keyword evidence="1" id="KW-0472">Membrane</keyword>
<comment type="caution">
    <text evidence="2">The sequence shown here is derived from an EMBL/GenBank/DDBJ whole genome shotgun (WGS) entry which is preliminary data.</text>
</comment>
<feature type="transmembrane region" description="Helical" evidence="1">
    <location>
        <begin position="157"/>
        <end position="182"/>
    </location>
</feature>
<feature type="transmembrane region" description="Helical" evidence="1">
    <location>
        <begin position="37"/>
        <end position="57"/>
    </location>
</feature>
<evidence type="ECO:0000313" key="3">
    <source>
        <dbReference type="Proteomes" id="UP000270856"/>
    </source>
</evidence>
<evidence type="ECO:0000256" key="1">
    <source>
        <dbReference type="SAM" id="Phobius"/>
    </source>
</evidence>
<evidence type="ECO:0000313" key="2">
    <source>
        <dbReference type="EMBL" id="RPD90738.1"/>
    </source>
</evidence>
<keyword evidence="1" id="KW-0812">Transmembrane</keyword>
<feature type="transmembrane region" description="Helical" evidence="1">
    <location>
        <begin position="77"/>
        <end position="96"/>
    </location>
</feature>
<name>A0A3N4N6D6_9FLAO</name>
<keyword evidence="3" id="KW-1185">Reference proteome</keyword>
<proteinExistence type="predicted"/>
<dbReference type="OrthoDB" id="709028at2"/>
<accession>A0A3N4N6D6</accession>
<gene>
    <name evidence="2" type="ORF">EGM88_15420</name>
</gene>
<dbReference type="RefSeq" id="WP_123899289.1">
    <property type="nucleotide sequence ID" value="NZ_RPFJ01000098.1"/>
</dbReference>
<dbReference type="AlphaFoldDB" id="A0A3N4N6D6"/>
<dbReference type="EMBL" id="RPFJ01000098">
    <property type="protein sequence ID" value="RPD90738.1"/>
    <property type="molecule type" value="Genomic_DNA"/>
</dbReference>
<keyword evidence="1" id="KW-1133">Transmembrane helix</keyword>
<protein>
    <submittedName>
        <fullName evidence="2">Uncharacterized protein</fullName>
    </submittedName>
</protein>
<dbReference type="Proteomes" id="UP000270856">
    <property type="component" value="Unassembled WGS sequence"/>
</dbReference>
<organism evidence="2 3">
    <name type="scientific">Aureibaculum marinum</name>
    <dbReference type="NCBI Taxonomy" id="2487930"/>
    <lineage>
        <taxon>Bacteria</taxon>
        <taxon>Pseudomonadati</taxon>
        <taxon>Bacteroidota</taxon>
        <taxon>Flavobacteriia</taxon>
        <taxon>Flavobacteriales</taxon>
        <taxon>Flavobacteriaceae</taxon>
        <taxon>Aureibaculum</taxon>
    </lineage>
</organism>
<sequence length="210" mass="24640">MDQLELLKKDWKNQDKIIPKLSKEELSKIIHRKSSSIVKWIFIISILELLIPITLSLCSRKLRATDEIEKLGLTNFMNIFYGMVFLVVLFFIVKFYKNYKAISANSSTKILIQKIIKTRKTVKYYIWFNLALIPIITVVLVYQTLHSPEIIAKNLDNLSILTIWVLSLIIMAIVVGVFWLFYQLIYGILLKRLTKNYNELINNEINLQNI</sequence>
<reference evidence="2 3" key="1">
    <citation type="submission" date="2018-11" db="EMBL/GenBank/DDBJ databases">
        <title>Aureibaculum marinum gen. nov., sp. nov., a member of the family Flavobacteriaceae isolated from the Bohai Sea.</title>
        <authorList>
            <person name="Ji X."/>
        </authorList>
    </citation>
    <scope>NUCLEOTIDE SEQUENCE [LARGE SCALE GENOMIC DNA]</scope>
    <source>
        <strain evidence="2 3">BH-SD17</strain>
    </source>
</reference>